<dbReference type="InterPro" id="IPR013249">
    <property type="entry name" value="RNA_pol_sigma70_r4_t2"/>
</dbReference>
<feature type="domain" description="RNA polymerase sigma-70 region 2" evidence="6">
    <location>
        <begin position="19"/>
        <end position="83"/>
    </location>
</feature>
<comment type="similarity">
    <text evidence="1">Belongs to the sigma-70 factor family. ECF subfamily.</text>
</comment>
<dbReference type="Gene3D" id="1.10.10.10">
    <property type="entry name" value="Winged helix-like DNA-binding domain superfamily/Winged helix DNA-binding domain"/>
    <property type="match status" value="1"/>
</dbReference>
<evidence type="ECO:0000259" key="6">
    <source>
        <dbReference type="Pfam" id="PF04542"/>
    </source>
</evidence>
<keyword evidence="5" id="KW-0804">Transcription</keyword>
<keyword evidence="4" id="KW-0238">DNA-binding</keyword>
<dbReference type="InterPro" id="IPR007627">
    <property type="entry name" value="RNA_pol_sigma70_r2"/>
</dbReference>
<evidence type="ECO:0000313" key="9">
    <source>
        <dbReference type="Proteomes" id="UP000256913"/>
    </source>
</evidence>
<keyword evidence="2" id="KW-0805">Transcription regulation</keyword>
<reference evidence="8 9" key="1">
    <citation type="submission" date="2018-08" db="EMBL/GenBank/DDBJ databases">
        <title>Sequencing the genomes of 1000 actinobacteria strains.</title>
        <authorList>
            <person name="Klenk H.-P."/>
        </authorList>
    </citation>
    <scope>NUCLEOTIDE SEQUENCE [LARGE SCALE GENOMIC DNA]</scope>
    <source>
        <strain evidence="8 9">DSM 44099</strain>
    </source>
</reference>
<dbReference type="InterPro" id="IPR013325">
    <property type="entry name" value="RNA_pol_sigma_r2"/>
</dbReference>
<keyword evidence="9" id="KW-1185">Reference proteome</keyword>
<gene>
    <name evidence="8" type="ORF">DFJ67_6989</name>
</gene>
<organism evidence="8 9">
    <name type="scientific">Asanoa ferruginea</name>
    <dbReference type="NCBI Taxonomy" id="53367"/>
    <lineage>
        <taxon>Bacteria</taxon>
        <taxon>Bacillati</taxon>
        <taxon>Actinomycetota</taxon>
        <taxon>Actinomycetes</taxon>
        <taxon>Micromonosporales</taxon>
        <taxon>Micromonosporaceae</taxon>
        <taxon>Asanoa</taxon>
    </lineage>
</organism>
<sequence>MNTTTVMGTPSDEERFETMYRQHRGAIERYVRRRAVDLDCDDVVAKVMATAWQRFDTVPEDNPLPWLYITARNVLANEIRDHRNDRHDPHDPAGSLFAGIPEQRDDAAGVVDRDVLRQAIAELPEPDCEILRLIAFEELTVPEVATVLGMRRTAVYNRVARLRALWDGHSDDPPKRIYQIVPLLGRRRSR</sequence>
<evidence type="ECO:0000259" key="7">
    <source>
        <dbReference type="Pfam" id="PF08281"/>
    </source>
</evidence>
<feature type="domain" description="RNA polymerase sigma factor 70 region 4 type 2" evidence="7">
    <location>
        <begin position="114"/>
        <end position="164"/>
    </location>
</feature>
<dbReference type="InterPro" id="IPR039425">
    <property type="entry name" value="RNA_pol_sigma-70-like"/>
</dbReference>
<evidence type="ECO:0000256" key="2">
    <source>
        <dbReference type="ARBA" id="ARBA00023015"/>
    </source>
</evidence>
<protein>
    <submittedName>
        <fullName evidence="8">RNA polymerase sigma-70 factor (ECF subfamily)</fullName>
    </submittedName>
</protein>
<dbReference type="SUPFAM" id="SSF88659">
    <property type="entry name" value="Sigma3 and sigma4 domains of RNA polymerase sigma factors"/>
    <property type="match status" value="1"/>
</dbReference>
<comment type="caution">
    <text evidence="8">The sequence shown here is derived from an EMBL/GenBank/DDBJ whole genome shotgun (WGS) entry which is preliminary data.</text>
</comment>
<dbReference type="PANTHER" id="PTHR43133:SF52">
    <property type="entry name" value="ECF RNA POLYMERASE SIGMA FACTOR SIGL"/>
    <property type="match status" value="1"/>
</dbReference>
<dbReference type="InterPro" id="IPR014284">
    <property type="entry name" value="RNA_pol_sigma-70_dom"/>
</dbReference>
<dbReference type="EMBL" id="QUMQ01000001">
    <property type="protein sequence ID" value="REG00928.1"/>
    <property type="molecule type" value="Genomic_DNA"/>
</dbReference>
<dbReference type="OrthoDB" id="4184921at2"/>
<dbReference type="SUPFAM" id="SSF88946">
    <property type="entry name" value="Sigma2 domain of RNA polymerase sigma factors"/>
    <property type="match status" value="1"/>
</dbReference>
<dbReference type="GO" id="GO:0006352">
    <property type="term" value="P:DNA-templated transcription initiation"/>
    <property type="evidence" value="ECO:0007669"/>
    <property type="project" value="InterPro"/>
</dbReference>
<dbReference type="AlphaFoldDB" id="A0A3D9ZUT1"/>
<evidence type="ECO:0000313" key="8">
    <source>
        <dbReference type="EMBL" id="REG00928.1"/>
    </source>
</evidence>
<evidence type="ECO:0000256" key="3">
    <source>
        <dbReference type="ARBA" id="ARBA00023082"/>
    </source>
</evidence>
<dbReference type="Proteomes" id="UP000256913">
    <property type="component" value="Unassembled WGS sequence"/>
</dbReference>
<evidence type="ECO:0000256" key="5">
    <source>
        <dbReference type="ARBA" id="ARBA00023163"/>
    </source>
</evidence>
<dbReference type="GO" id="GO:0016987">
    <property type="term" value="F:sigma factor activity"/>
    <property type="evidence" value="ECO:0007669"/>
    <property type="project" value="UniProtKB-KW"/>
</dbReference>
<dbReference type="GO" id="GO:0003677">
    <property type="term" value="F:DNA binding"/>
    <property type="evidence" value="ECO:0007669"/>
    <property type="project" value="UniProtKB-KW"/>
</dbReference>
<proteinExistence type="inferred from homology"/>
<accession>A0A3D9ZUT1</accession>
<dbReference type="PANTHER" id="PTHR43133">
    <property type="entry name" value="RNA POLYMERASE ECF-TYPE SIGMA FACTO"/>
    <property type="match status" value="1"/>
</dbReference>
<dbReference type="InterPro" id="IPR013324">
    <property type="entry name" value="RNA_pol_sigma_r3/r4-like"/>
</dbReference>
<dbReference type="Pfam" id="PF04542">
    <property type="entry name" value="Sigma70_r2"/>
    <property type="match status" value="1"/>
</dbReference>
<name>A0A3D9ZUT1_9ACTN</name>
<evidence type="ECO:0000256" key="1">
    <source>
        <dbReference type="ARBA" id="ARBA00010641"/>
    </source>
</evidence>
<dbReference type="Gene3D" id="1.10.1740.10">
    <property type="match status" value="1"/>
</dbReference>
<dbReference type="NCBIfam" id="TIGR02937">
    <property type="entry name" value="sigma70-ECF"/>
    <property type="match status" value="1"/>
</dbReference>
<dbReference type="RefSeq" id="WP_147315719.1">
    <property type="nucleotide sequence ID" value="NZ_BONB01000010.1"/>
</dbReference>
<dbReference type="InterPro" id="IPR036388">
    <property type="entry name" value="WH-like_DNA-bd_sf"/>
</dbReference>
<evidence type="ECO:0000256" key="4">
    <source>
        <dbReference type="ARBA" id="ARBA00023125"/>
    </source>
</evidence>
<keyword evidence="3" id="KW-0731">Sigma factor</keyword>
<dbReference type="Pfam" id="PF08281">
    <property type="entry name" value="Sigma70_r4_2"/>
    <property type="match status" value="1"/>
</dbReference>